<dbReference type="STRING" id="1109443.G4TIP5"/>
<feature type="transmembrane region" description="Helical" evidence="5">
    <location>
        <begin position="119"/>
        <end position="140"/>
    </location>
</feature>
<dbReference type="GO" id="GO:0005886">
    <property type="term" value="C:plasma membrane"/>
    <property type="evidence" value="ECO:0007669"/>
    <property type="project" value="TreeGrafter"/>
</dbReference>
<evidence type="ECO:0000256" key="3">
    <source>
        <dbReference type="ARBA" id="ARBA00022989"/>
    </source>
</evidence>
<feature type="transmembrane region" description="Helical" evidence="5">
    <location>
        <begin position="47"/>
        <end position="65"/>
    </location>
</feature>
<dbReference type="InParanoid" id="G4TIP5"/>
<dbReference type="Pfam" id="PF04479">
    <property type="entry name" value="RTA1"/>
    <property type="match status" value="1"/>
</dbReference>
<dbReference type="PANTHER" id="PTHR31465">
    <property type="entry name" value="PROTEIN RTA1-RELATED"/>
    <property type="match status" value="1"/>
</dbReference>
<evidence type="ECO:0000256" key="4">
    <source>
        <dbReference type="ARBA" id="ARBA00023136"/>
    </source>
</evidence>
<accession>G4TIP5</accession>
<dbReference type="Proteomes" id="UP000007148">
    <property type="component" value="Unassembled WGS sequence"/>
</dbReference>
<comment type="caution">
    <text evidence="6">The sequence shown here is derived from an EMBL/GenBank/DDBJ whole genome shotgun (WGS) entry which is preliminary data.</text>
</comment>
<keyword evidence="7" id="KW-1185">Reference proteome</keyword>
<feature type="transmembrane region" description="Helical" evidence="5">
    <location>
        <begin position="20"/>
        <end position="40"/>
    </location>
</feature>
<dbReference type="InterPro" id="IPR007568">
    <property type="entry name" value="RTA1"/>
</dbReference>
<dbReference type="OrthoDB" id="3358017at2759"/>
<evidence type="ECO:0000256" key="2">
    <source>
        <dbReference type="ARBA" id="ARBA00022692"/>
    </source>
</evidence>
<dbReference type="GO" id="GO:0000324">
    <property type="term" value="C:fungal-type vacuole"/>
    <property type="evidence" value="ECO:0007669"/>
    <property type="project" value="TreeGrafter"/>
</dbReference>
<keyword evidence="3 5" id="KW-1133">Transmembrane helix</keyword>
<evidence type="ECO:0000256" key="5">
    <source>
        <dbReference type="SAM" id="Phobius"/>
    </source>
</evidence>
<keyword evidence="2 5" id="KW-0812">Transmembrane</keyword>
<gene>
    <name evidence="6" type="ORF">PIIN_05124</name>
</gene>
<proteinExistence type="predicted"/>
<evidence type="ECO:0000313" key="6">
    <source>
        <dbReference type="EMBL" id="CCA71188.1"/>
    </source>
</evidence>
<evidence type="ECO:0000313" key="7">
    <source>
        <dbReference type="Proteomes" id="UP000007148"/>
    </source>
</evidence>
<reference evidence="6 7" key="1">
    <citation type="journal article" date="2011" name="PLoS Pathog.">
        <title>Endophytic Life Strategies Decoded by Genome and Transcriptome Analyses of the Mutualistic Root Symbiont Piriformospora indica.</title>
        <authorList>
            <person name="Zuccaro A."/>
            <person name="Lahrmann U."/>
            <person name="Guldener U."/>
            <person name="Langen G."/>
            <person name="Pfiffi S."/>
            <person name="Biedenkopf D."/>
            <person name="Wong P."/>
            <person name="Samans B."/>
            <person name="Grimm C."/>
            <person name="Basiewicz M."/>
            <person name="Murat C."/>
            <person name="Martin F."/>
            <person name="Kogel K.H."/>
        </authorList>
    </citation>
    <scope>NUCLEOTIDE SEQUENCE [LARGE SCALE GENOMIC DNA]</scope>
    <source>
        <strain evidence="6 7">DSM 11827</strain>
    </source>
</reference>
<organism evidence="6 7">
    <name type="scientific">Serendipita indica (strain DSM 11827)</name>
    <name type="common">Root endophyte fungus</name>
    <name type="synonym">Piriformospora indica</name>
    <dbReference type="NCBI Taxonomy" id="1109443"/>
    <lineage>
        <taxon>Eukaryota</taxon>
        <taxon>Fungi</taxon>
        <taxon>Dikarya</taxon>
        <taxon>Basidiomycota</taxon>
        <taxon>Agaricomycotina</taxon>
        <taxon>Agaricomycetes</taxon>
        <taxon>Sebacinales</taxon>
        <taxon>Serendipitaceae</taxon>
        <taxon>Serendipita</taxon>
    </lineage>
</organism>
<dbReference type="AlphaFoldDB" id="G4TIP5"/>
<comment type="subcellular location">
    <subcellularLocation>
        <location evidence="1">Membrane</location>
        <topology evidence="1">Multi-pass membrane protein</topology>
    </subcellularLocation>
</comment>
<dbReference type="EMBL" id="CAFZ01000109">
    <property type="protein sequence ID" value="CCA71188.1"/>
    <property type="molecule type" value="Genomic_DNA"/>
</dbReference>
<feature type="transmembrane region" description="Helical" evidence="5">
    <location>
        <begin position="85"/>
        <end position="107"/>
    </location>
</feature>
<dbReference type="PANTHER" id="PTHR31465:SF9">
    <property type="entry name" value="SPHINGOID LONG-CHAIN BASE TRANSPORTER RSB1"/>
    <property type="match status" value="1"/>
</dbReference>
<sequence>MSSNSTLPETVQSPYGYVPTEAVCIVFIALFAISGVLHLGEAIKWRTWWMIPTMVLANVGEVIGWSGRLWSSRNPPLLDPFLMQISSTIISPSFMSAANFTILGLIIKKVGSQYSWLTPRWYLIIFVTFDVVSLVVQAIGGAKASGLASRHEDADPGAKIMLYGIIAQMIAIVIYSLLGAEFITRFILNKPVRAIPAKDGSFESFDEKANGRSALDKGTKLMLIGLVINTLFMLVRSSYRTAELLDGWSGSIITNQALFNWLDGMPITVCTYTFNVLHPGYLLLKASKLDNYSA</sequence>
<dbReference type="OMA" id="NIFDGAM"/>
<evidence type="ECO:0000256" key="1">
    <source>
        <dbReference type="ARBA" id="ARBA00004141"/>
    </source>
</evidence>
<keyword evidence="4 5" id="KW-0472">Membrane</keyword>
<dbReference type="eggNOG" id="ENOG502S1TC">
    <property type="taxonomic scope" value="Eukaryota"/>
</dbReference>
<name>G4TIP5_SERID</name>
<feature type="transmembrane region" description="Helical" evidence="5">
    <location>
        <begin position="160"/>
        <end position="183"/>
    </location>
</feature>
<dbReference type="HOGENOM" id="CLU_033465_6_0_1"/>
<protein>
    <submittedName>
        <fullName evidence="6">Related to RSB1-integral membrane transporter or flippase that may transport LCBs from the cytoplasmic side toward the extracytoplasmic side of the membrane</fullName>
    </submittedName>
</protein>
<dbReference type="FunCoup" id="G4TIP5">
    <property type="interactions" value="27"/>
</dbReference>